<accession>A0AAD5G1B2</accession>
<organism evidence="8 9">
    <name type="scientific">Candida theae</name>
    <dbReference type="NCBI Taxonomy" id="1198502"/>
    <lineage>
        <taxon>Eukaryota</taxon>
        <taxon>Fungi</taxon>
        <taxon>Dikarya</taxon>
        <taxon>Ascomycota</taxon>
        <taxon>Saccharomycotina</taxon>
        <taxon>Pichiomycetes</taxon>
        <taxon>Debaryomycetaceae</taxon>
        <taxon>Candida/Lodderomyces clade</taxon>
        <taxon>Candida</taxon>
    </lineage>
</organism>
<evidence type="ECO:0000313" key="9">
    <source>
        <dbReference type="Proteomes" id="UP001204833"/>
    </source>
</evidence>
<feature type="transmembrane region" description="Helical" evidence="6">
    <location>
        <begin position="175"/>
        <end position="194"/>
    </location>
</feature>
<dbReference type="Proteomes" id="UP001204833">
    <property type="component" value="Unassembled WGS sequence"/>
</dbReference>
<dbReference type="InterPro" id="IPR005828">
    <property type="entry name" value="MFS_sugar_transport-like"/>
</dbReference>
<evidence type="ECO:0000256" key="6">
    <source>
        <dbReference type="SAM" id="Phobius"/>
    </source>
</evidence>
<keyword evidence="2 6" id="KW-0812">Transmembrane</keyword>
<feature type="transmembrane region" description="Helical" evidence="6">
    <location>
        <begin position="206"/>
        <end position="225"/>
    </location>
</feature>
<feature type="transmembrane region" description="Helical" evidence="6">
    <location>
        <begin position="366"/>
        <end position="387"/>
    </location>
</feature>
<dbReference type="GeneID" id="76148087"/>
<dbReference type="Gene3D" id="1.20.1250.20">
    <property type="entry name" value="MFS general substrate transporter like domains"/>
    <property type="match status" value="1"/>
</dbReference>
<evidence type="ECO:0000256" key="2">
    <source>
        <dbReference type="ARBA" id="ARBA00022692"/>
    </source>
</evidence>
<dbReference type="PROSITE" id="PS50850">
    <property type="entry name" value="MFS"/>
    <property type="match status" value="1"/>
</dbReference>
<proteinExistence type="predicted"/>
<evidence type="ECO:0000313" key="8">
    <source>
        <dbReference type="EMBL" id="KAI5968912.1"/>
    </source>
</evidence>
<feature type="transmembrane region" description="Helical" evidence="6">
    <location>
        <begin position="326"/>
        <end position="346"/>
    </location>
</feature>
<dbReference type="CDD" id="cd17316">
    <property type="entry name" value="MFS_SV2_like"/>
    <property type="match status" value="1"/>
</dbReference>
<dbReference type="InterPro" id="IPR036259">
    <property type="entry name" value="MFS_trans_sf"/>
</dbReference>
<dbReference type="InterPro" id="IPR020846">
    <property type="entry name" value="MFS_dom"/>
</dbReference>
<feature type="region of interest" description="Disordered" evidence="5">
    <location>
        <begin position="526"/>
        <end position="546"/>
    </location>
</feature>
<feature type="compositionally biased region" description="Basic and acidic residues" evidence="5">
    <location>
        <begin position="535"/>
        <end position="546"/>
    </location>
</feature>
<sequence length="546" mass="61438">MAFTRQCDVPSSTNMFSLCTQDMSGSKEIGTTTVDQVTPYENESNDSSHIRKNDLFNEKPDLSSKGIRDYLTSRWSTLWDLPLYHTDEKWYKVVNPFPALRGMTWMEWNFYLCGYCGWAIDAMDFFCVSVAVPEIALTLGVSVTDITWGMTLVLMFRSIGAVIFGIASDRYGRKWTFIVLCALFVVVEIGTGLVQTYQQFLGVRALFGILMGSMLPVTMVTALEVQPVVARSVLSGFFLPGYSFGYILAMVFYRAFANTYKEGEGWRSLFWFSGGLSVLLVIWRLCLPESPVFLKMKAKKKRFNEKNKVKHKYIDTSVFQTLKTEWLLFIYLVLLYSGWNFTTHGAQDLYVTMITNQFGVGIDKRTIIVVISNIGGMIGGIIMGSFSELLGRRLTVIICMVWCCALVYPSFYNADQNWWAYVLLNGGIMGAWGIGPIYLLEMVNKANRTLLAGLAYQLGNLVSSASATIEARLGEEFPIPGAAPGVYDYGKVMCIFAAAVQIYMGVCMYFGPERFHANMHVEDSDDELLEEGELDSDKKDADKDKM</sequence>
<name>A0AAD5G1B2_9ASCO</name>
<comment type="subcellular location">
    <subcellularLocation>
        <location evidence="1">Membrane</location>
        <topology evidence="1">Multi-pass membrane protein</topology>
    </subcellularLocation>
</comment>
<feature type="transmembrane region" description="Helical" evidence="6">
    <location>
        <begin position="146"/>
        <end position="168"/>
    </location>
</feature>
<dbReference type="PANTHER" id="PTHR23508">
    <property type="entry name" value="CARBOXYLIC ACID TRANSPORTER PROTEIN HOMOLOG"/>
    <property type="match status" value="1"/>
</dbReference>
<gene>
    <name evidence="8" type="ORF">KGF57_000027</name>
</gene>
<evidence type="ECO:0000256" key="3">
    <source>
        <dbReference type="ARBA" id="ARBA00022989"/>
    </source>
</evidence>
<reference evidence="8 9" key="1">
    <citation type="journal article" date="2022" name="DNA Res.">
        <title>Genome analysis of five recently described species of the CUG-Ser clade uncovers Candida theae as a new hybrid lineage with pathogenic potential in the Candida parapsilosis species complex.</title>
        <authorList>
            <person name="Mixao V."/>
            <person name="Del Olmo V."/>
            <person name="Hegedusova E."/>
            <person name="Saus E."/>
            <person name="Pryszcz L."/>
            <person name="Cillingova A."/>
            <person name="Nosek J."/>
            <person name="Gabaldon T."/>
        </authorList>
    </citation>
    <scope>NUCLEOTIDE SEQUENCE [LARGE SCALE GENOMIC DNA]</scope>
    <source>
        <strain evidence="8 9">CBS 12239</strain>
    </source>
</reference>
<keyword evidence="9" id="KW-1185">Reference proteome</keyword>
<dbReference type="RefSeq" id="XP_051611446.1">
    <property type="nucleotide sequence ID" value="XM_051752038.1"/>
</dbReference>
<evidence type="ECO:0000259" key="7">
    <source>
        <dbReference type="PROSITE" id="PS50850"/>
    </source>
</evidence>
<dbReference type="PANTHER" id="PTHR23508:SF10">
    <property type="entry name" value="CARBOXYLIC ACID TRANSPORTER PROTEIN HOMOLOG"/>
    <property type="match status" value="1"/>
</dbReference>
<feature type="transmembrane region" description="Helical" evidence="6">
    <location>
        <begin position="237"/>
        <end position="256"/>
    </location>
</feature>
<dbReference type="AlphaFoldDB" id="A0AAD5G1B2"/>
<keyword evidence="3 6" id="KW-1133">Transmembrane helix</keyword>
<evidence type="ECO:0000256" key="4">
    <source>
        <dbReference type="ARBA" id="ARBA00023136"/>
    </source>
</evidence>
<dbReference type="GO" id="GO:0015355">
    <property type="term" value="F:secondary active monocarboxylate transmembrane transporter activity"/>
    <property type="evidence" value="ECO:0007669"/>
    <property type="project" value="TreeGrafter"/>
</dbReference>
<dbReference type="EMBL" id="JAIHNG010000001">
    <property type="protein sequence ID" value="KAI5968912.1"/>
    <property type="molecule type" value="Genomic_DNA"/>
</dbReference>
<feature type="transmembrane region" description="Helical" evidence="6">
    <location>
        <begin position="394"/>
        <end position="412"/>
    </location>
</feature>
<dbReference type="GO" id="GO:0005886">
    <property type="term" value="C:plasma membrane"/>
    <property type="evidence" value="ECO:0007669"/>
    <property type="project" value="TreeGrafter"/>
</dbReference>
<evidence type="ECO:0000256" key="5">
    <source>
        <dbReference type="SAM" id="MobiDB-lite"/>
    </source>
</evidence>
<keyword evidence="4 6" id="KW-0472">Membrane</keyword>
<dbReference type="SUPFAM" id="SSF103473">
    <property type="entry name" value="MFS general substrate transporter"/>
    <property type="match status" value="1"/>
</dbReference>
<dbReference type="GO" id="GO:0035879">
    <property type="term" value="P:plasma membrane lactate transport"/>
    <property type="evidence" value="ECO:0007669"/>
    <property type="project" value="TreeGrafter"/>
</dbReference>
<evidence type="ECO:0000256" key="1">
    <source>
        <dbReference type="ARBA" id="ARBA00004141"/>
    </source>
</evidence>
<protein>
    <recommendedName>
        <fullName evidence="7">Major facilitator superfamily (MFS) profile domain-containing protein</fullName>
    </recommendedName>
</protein>
<dbReference type="Pfam" id="PF00083">
    <property type="entry name" value="Sugar_tr"/>
    <property type="match status" value="1"/>
</dbReference>
<feature type="transmembrane region" description="Helical" evidence="6">
    <location>
        <begin position="268"/>
        <end position="287"/>
    </location>
</feature>
<comment type="caution">
    <text evidence="8">The sequence shown here is derived from an EMBL/GenBank/DDBJ whole genome shotgun (WGS) entry which is preliminary data.</text>
</comment>
<feature type="domain" description="Major facilitator superfamily (MFS) profile" evidence="7">
    <location>
        <begin position="110"/>
        <end position="515"/>
    </location>
</feature>
<feature type="transmembrane region" description="Helical" evidence="6">
    <location>
        <begin position="418"/>
        <end position="438"/>
    </location>
</feature>
<feature type="transmembrane region" description="Helical" evidence="6">
    <location>
        <begin position="110"/>
        <end position="131"/>
    </location>
</feature>